<comment type="caution">
    <text evidence="2">The sequence shown here is derived from an EMBL/GenBank/DDBJ whole genome shotgun (WGS) entry which is preliminary data.</text>
</comment>
<dbReference type="Proteomes" id="UP000036403">
    <property type="component" value="Unassembled WGS sequence"/>
</dbReference>
<protein>
    <submittedName>
        <fullName evidence="2">Uncharacterized protein</fullName>
    </submittedName>
</protein>
<organism evidence="2 3">
    <name type="scientific">Lasius niger</name>
    <name type="common">Black garden ant</name>
    <dbReference type="NCBI Taxonomy" id="67767"/>
    <lineage>
        <taxon>Eukaryota</taxon>
        <taxon>Metazoa</taxon>
        <taxon>Ecdysozoa</taxon>
        <taxon>Arthropoda</taxon>
        <taxon>Hexapoda</taxon>
        <taxon>Insecta</taxon>
        <taxon>Pterygota</taxon>
        <taxon>Neoptera</taxon>
        <taxon>Endopterygota</taxon>
        <taxon>Hymenoptera</taxon>
        <taxon>Apocrita</taxon>
        <taxon>Aculeata</taxon>
        <taxon>Formicoidea</taxon>
        <taxon>Formicidae</taxon>
        <taxon>Formicinae</taxon>
        <taxon>Lasius</taxon>
        <taxon>Lasius</taxon>
    </lineage>
</organism>
<name>A0A0J7JTB2_LASNI</name>
<dbReference type="AlphaFoldDB" id="A0A0J7JTB2"/>
<keyword evidence="3" id="KW-1185">Reference proteome</keyword>
<feature type="region of interest" description="Disordered" evidence="1">
    <location>
        <begin position="19"/>
        <end position="42"/>
    </location>
</feature>
<sequence>MKPIEFRGKRRPHVLANHAQRQTKGLRPFSGPERQQAVSVTARAGRRGCSVEIYRGPSSTSFLPGGHDILHLVARLGADLAHDLFEHLHPVP</sequence>
<gene>
    <name evidence="2" type="ORF">RF55_26037</name>
</gene>
<evidence type="ECO:0000313" key="2">
    <source>
        <dbReference type="EMBL" id="KMQ81538.1"/>
    </source>
</evidence>
<evidence type="ECO:0000256" key="1">
    <source>
        <dbReference type="SAM" id="MobiDB-lite"/>
    </source>
</evidence>
<dbReference type="PaxDb" id="67767-A0A0J7JTB2"/>
<dbReference type="EMBL" id="LBMM01034461">
    <property type="protein sequence ID" value="KMQ81538.1"/>
    <property type="molecule type" value="Genomic_DNA"/>
</dbReference>
<proteinExistence type="predicted"/>
<evidence type="ECO:0000313" key="3">
    <source>
        <dbReference type="Proteomes" id="UP000036403"/>
    </source>
</evidence>
<accession>A0A0J7JTB2</accession>
<reference evidence="2 3" key="1">
    <citation type="submission" date="2015-04" db="EMBL/GenBank/DDBJ databases">
        <title>Lasius niger genome sequencing.</title>
        <authorList>
            <person name="Konorov E.A."/>
            <person name="Nikitin M.A."/>
            <person name="Kirill M.V."/>
            <person name="Chang P."/>
        </authorList>
    </citation>
    <scope>NUCLEOTIDE SEQUENCE [LARGE SCALE GENOMIC DNA]</scope>
    <source>
        <tissue evidence="2">Whole</tissue>
    </source>
</reference>